<evidence type="ECO:0000256" key="2">
    <source>
        <dbReference type="ARBA" id="ARBA00022679"/>
    </source>
</evidence>
<reference evidence="9 10" key="1">
    <citation type="journal article" date="2016" name="Front. Microbiol.">
        <title>Single-Cell (Meta-)Genomics of a Dimorphic Candidatus Thiomargarita nelsonii Reveals Genomic Plasticity.</title>
        <authorList>
            <person name="Flood B.E."/>
            <person name="Fliss P."/>
            <person name="Jones D.S."/>
            <person name="Dick G.J."/>
            <person name="Jain S."/>
            <person name="Kaster A.K."/>
            <person name="Winkel M."/>
            <person name="Mussmann M."/>
            <person name="Bailey J."/>
        </authorList>
    </citation>
    <scope>NUCLEOTIDE SEQUENCE [LARGE SCALE GENOMIC DNA]</scope>
    <source>
        <strain evidence="9">Hydrate Ridge</strain>
    </source>
</reference>
<dbReference type="EC" id="2.1.1.37" evidence="8"/>
<dbReference type="Proteomes" id="UP000030428">
    <property type="component" value="Unassembled WGS sequence"/>
</dbReference>
<dbReference type="Gene3D" id="3.90.120.10">
    <property type="entry name" value="DNA Methylase, subunit A, domain 2"/>
    <property type="match status" value="1"/>
</dbReference>
<name>A0A4E0R6F2_9GAMM</name>
<evidence type="ECO:0000256" key="6">
    <source>
        <dbReference type="PROSITE-ProRule" id="PRU01016"/>
    </source>
</evidence>
<keyword evidence="3 6" id="KW-0949">S-adenosyl-L-methionine</keyword>
<evidence type="ECO:0000256" key="4">
    <source>
        <dbReference type="ARBA" id="ARBA00022747"/>
    </source>
</evidence>
<evidence type="ECO:0000313" key="9">
    <source>
        <dbReference type="EMBL" id="TGO03511.1"/>
    </source>
</evidence>
<dbReference type="PROSITE" id="PS00095">
    <property type="entry name" value="C5_MTASE_2"/>
    <property type="match status" value="1"/>
</dbReference>
<keyword evidence="1 6" id="KW-0489">Methyltransferase</keyword>
<dbReference type="GO" id="GO:0009307">
    <property type="term" value="P:DNA restriction-modification system"/>
    <property type="evidence" value="ECO:0007669"/>
    <property type="project" value="UniProtKB-KW"/>
</dbReference>
<dbReference type="PRINTS" id="PR00105">
    <property type="entry name" value="C5METTRFRASE"/>
</dbReference>
<dbReference type="NCBIfam" id="TIGR00675">
    <property type="entry name" value="dcm"/>
    <property type="match status" value="1"/>
</dbReference>
<keyword evidence="2 6" id="KW-0808">Transferase</keyword>
<dbReference type="InterPro" id="IPR029063">
    <property type="entry name" value="SAM-dependent_MTases_sf"/>
</dbReference>
<feature type="active site" evidence="6">
    <location>
        <position position="84"/>
    </location>
</feature>
<proteinExistence type="inferred from homology"/>
<evidence type="ECO:0000256" key="3">
    <source>
        <dbReference type="ARBA" id="ARBA00022691"/>
    </source>
</evidence>
<keyword evidence="10" id="KW-1185">Reference proteome</keyword>
<dbReference type="GO" id="GO:0003886">
    <property type="term" value="F:DNA (cytosine-5-)-methyltransferase activity"/>
    <property type="evidence" value="ECO:0007669"/>
    <property type="project" value="UniProtKB-EC"/>
</dbReference>
<dbReference type="EMBL" id="JSZA02000015">
    <property type="protein sequence ID" value="TGO03511.1"/>
    <property type="molecule type" value="Genomic_DNA"/>
</dbReference>
<dbReference type="GO" id="GO:0032259">
    <property type="term" value="P:methylation"/>
    <property type="evidence" value="ECO:0007669"/>
    <property type="project" value="UniProtKB-KW"/>
</dbReference>
<dbReference type="GO" id="GO:0044027">
    <property type="term" value="P:negative regulation of gene expression via chromosomal CpG island methylation"/>
    <property type="evidence" value="ECO:0007669"/>
    <property type="project" value="TreeGrafter"/>
</dbReference>
<dbReference type="AlphaFoldDB" id="A0A4E0R6F2"/>
<comment type="similarity">
    <text evidence="6 7">Belongs to the class I-like SAM-binding methyltransferase superfamily. C5-methyltransferase family.</text>
</comment>
<evidence type="ECO:0000256" key="5">
    <source>
        <dbReference type="ARBA" id="ARBA00047422"/>
    </source>
</evidence>
<dbReference type="SUPFAM" id="SSF53335">
    <property type="entry name" value="S-adenosyl-L-methionine-dependent methyltransferases"/>
    <property type="match status" value="1"/>
</dbReference>
<gene>
    <name evidence="9" type="ORF">PN36_05760</name>
</gene>
<evidence type="ECO:0000256" key="1">
    <source>
        <dbReference type="ARBA" id="ARBA00022603"/>
    </source>
</evidence>
<dbReference type="Gene3D" id="3.40.50.150">
    <property type="entry name" value="Vaccinia Virus protein VP39"/>
    <property type="match status" value="1"/>
</dbReference>
<dbReference type="InterPro" id="IPR050390">
    <property type="entry name" value="C5-Methyltransferase"/>
</dbReference>
<dbReference type="Pfam" id="PF00145">
    <property type="entry name" value="DNA_methylase"/>
    <property type="match status" value="1"/>
</dbReference>
<evidence type="ECO:0000256" key="7">
    <source>
        <dbReference type="RuleBase" id="RU000416"/>
    </source>
</evidence>
<comment type="caution">
    <text evidence="9">The sequence shown here is derived from an EMBL/GenBank/DDBJ whole genome shotgun (WGS) entry which is preliminary data.</text>
</comment>
<evidence type="ECO:0000313" key="10">
    <source>
        <dbReference type="Proteomes" id="UP000030428"/>
    </source>
</evidence>
<dbReference type="PROSITE" id="PS51679">
    <property type="entry name" value="SAM_MT_C5"/>
    <property type="match status" value="1"/>
</dbReference>
<dbReference type="PROSITE" id="PS00094">
    <property type="entry name" value="C5_MTASE_1"/>
    <property type="match status" value="1"/>
</dbReference>
<protein>
    <recommendedName>
        <fullName evidence="8">Cytosine-specific methyltransferase</fullName>
        <ecNumber evidence="8">2.1.1.37</ecNumber>
    </recommendedName>
</protein>
<dbReference type="PANTHER" id="PTHR10629">
    <property type="entry name" value="CYTOSINE-SPECIFIC METHYLTRANSFERASE"/>
    <property type="match status" value="1"/>
</dbReference>
<accession>A0A4E0R6F2</accession>
<dbReference type="PANTHER" id="PTHR10629:SF52">
    <property type="entry name" value="DNA (CYTOSINE-5)-METHYLTRANSFERASE 1"/>
    <property type="match status" value="1"/>
</dbReference>
<sequence>MNIMNIIDIFCGTGGFSAGFEATGEFKIKAGLDILGDRLKTFKANHQFARVIEGDSRKCSPDTFSKVTELAPGDIDVIIGSPPCQSFSSIRPFRSLTFDDPRNTLFESFAFLVQFYQPQFFVLENVVGLITHQQGKTLQQMINTFETLGYRIDWRIMNAVNYGLPQRRERMIMIGRRSLSKIVFPQPTHFFEGRSMMPLNHPKLIRTYPLMDNKLPNAISVMDAIHDLPKLKSGEDAKHYRTDISPTPFEWARRKNTQKLTLHKSTAHSPKMLEIIKHSGSNISALPPGMVSSGFSTSYSRIEADEPSVTLTVNFVHPASNKCIHPYQDRALSPREGARLQGFDDDYIFIGNRSQIVKQIGNAVPPLLGRAIATALLEQW</sequence>
<dbReference type="GO" id="GO:0003677">
    <property type="term" value="F:DNA binding"/>
    <property type="evidence" value="ECO:0007669"/>
    <property type="project" value="TreeGrafter"/>
</dbReference>
<evidence type="ECO:0000256" key="8">
    <source>
        <dbReference type="RuleBase" id="RU000417"/>
    </source>
</evidence>
<dbReference type="InterPro" id="IPR001525">
    <property type="entry name" value="C5_MeTfrase"/>
</dbReference>
<dbReference type="InterPro" id="IPR018117">
    <property type="entry name" value="C5_DNA_meth_AS"/>
</dbReference>
<organism evidence="9 10">
    <name type="scientific">Candidatus Thiomargarita nelsonii</name>
    <dbReference type="NCBI Taxonomy" id="1003181"/>
    <lineage>
        <taxon>Bacteria</taxon>
        <taxon>Pseudomonadati</taxon>
        <taxon>Pseudomonadota</taxon>
        <taxon>Gammaproteobacteria</taxon>
        <taxon>Thiotrichales</taxon>
        <taxon>Thiotrichaceae</taxon>
        <taxon>Thiomargarita</taxon>
    </lineage>
</organism>
<comment type="catalytic activity">
    <reaction evidence="5 8">
        <text>a 2'-deoxycytidine in DNA + S-adenosyl-L-methionine = a 5-methyl-2'-deoxycytidine in DNA + S-adenosyl-L-homocysteine + H(+)</text>
        <dbReference type="Rhea" id="RHEA:13681"/>
        <dbReference type="Rhea" id="RHEA-COMP:11369"/>
        <dbReference type="Rhea" id="RHEA-COMP:11370"/>
        <dbReference type="ChEBI" id="CHEBI:15378"/>
        <dbReference type="ChEBI" id="CHEBI:57856"/>
        <dbReference type="ChEBI" id="CHEBI:59789"/>
        <dbReference type="ChEBI" id="CHEBI:85452"/>
        <dbReference type="ChEBI" id="CHEBI:85454"/>
        <dbReference type="EC" id="2.1.1.37"/>
    </reaction>
</comment>
<dbReference type="InterPro" id="IPR031303">
    <property type="entry name" value="C5_meth_CS"/>
</dbReference>
<keyword evidence="4" id="KW-0680">Restriction system</keyword>